<protein>
    <submittedName>
        <fullName evidence="2">Uncharacterized protein</fullName>
    </submittedName>
</protein>
<accession>A0AA35ZDK6</accession>
<feature type="transmembrane region" description="Helical" evidence="1">
    <location>
        <begin position="21"/>
        <end position="41"/>
    </location>
</feature>
<evidence type="ECO:0000256" key="1">
    <source>
        <dbReference type="SAM" id="Phobius"/>
    </source>
</evidence>
<keyword evidence="1" id="KW-0812">Transmembrane</keyword>
<dbReference type="EMBL" id="OX465082">
    <property type="protein sequence ID" value="CAI9290615.1"/>
    <property type="molecule type" value="Genomic_DNA"/>
</dbReference>
<proteinExistence type="predicted"/>
<dbReference type="Proteomes" id="UP001177003">
    <property type="component" value="Chromosome 6"/>
</dbReference>
<keyword evidence="3" id="KW-1185">Reference proteome</keyword>
<reference evidence="2" key="1">
    <citation type="submission" date="2023-04" db="EMBL/GenBank/DDBJ databases">
        <authorList>
            <person name="Vijverberg K."/>
            <person name="Xiong W."/>
            <person name="Schranz E."/>
        </authorList>
    </citation>
    <scope>NUCLEOTIDE SEQUENCE</scope>
</reference>
<evidence type="ECO:0000313" key="3">
    <source>
        <dbReference type="Proteomes" id="UP001177003"/>
    </source>
</evidence>
<keyword evidence="1" id="KW-0472">Membrane</keyword>
<evidence type="ECO:0000313" key="2">
    <source>
        <dbReference type="EMBL" id="CAI9290615.1"/>
    </source>
</evidence>
<gene>
    <name evidence="2" type="ORF">LSALG_LOCUS29801</name>
</gene>
<keyword evidence="1" id="KW-1133">Transmembrane helix</keyword>
<organism evidence="2 3">
    <name type="scientific">Lactuca saligna</name>
    <name type="common">Willowleaf lettuce</name>
    <dbReference type="NCBI Taxonomy" id="75948"/>
    <lineage>
        <taxon>Eukaryota</taxon>
        <taxon>Viridiplantae</taxon>
        <taxon>Streptophyta</taxon>
        <taxon>Embryophyta</taxon>
        <taxon>Tracheophyta</taxon>
        <taxon>Spermatophyta</taxon>
        <taxon>Magnoliopsida</taxon>
        <taxon>eudicotyledons</taxon>
        <taxon>Gunneridae</taxon>
        <taxon>Pentapetalae</taxon>
        <taxon>asterids</taxon>
        <taxon>campanulids</taxon>
        <taxon>Asterales</taxon>
        <taxon>Asteraceae</taxon>
        <taxon>Cichorioideae</taxon>
        <taxon>Cichorieae</taxon>
        <taxon>Lactucinae</taxon>
        <taxon>Lactuca</taxon>
    </lineage>
</organism>
<name>A0AA35ZDK6_LACSI</name>
<feature type="transmembrane region" description="Helical" evidence="1">
    <location>
        <begin position="69"/>
        <end position="93"/>
    </location>
</feature>
<dbReference type="AlphaFoldDB" id="A0AA35ZDK6"/>
<sequence>MATPLPENRRGSMQTVSRRSSRWALLSFIPWFSSTTSYPFLLSSSYHCHRFIDQRVRLWMALSLRLSRATAGVAVIGCVPLARLVLVCAYAFYWPEKRGNHHDIPSWWSFPCYHHNPPLIAARVLLPSPPTTGGCWIRFAS</sequence>